<dbReference type="AlphaFoldDB" id="A0A0F9N9X5"/>
<reference evidence="1" key="1">
    <citation type="journal article" date="2015" name="Nature">
        <title>Complex archaea that bridge the gap between prokaryotes and eukaryotes.</title>
        <authorList>
            <person name="Spang A."/>
            <person name="Saw J.H."/>
            <person name="Jorgensen S.L."/>
            <person name="Zaremba-Niedzwiedzka K."/>
            <person name="Martijn J."/>
            <person name="Lind A.E."/>
            <person name="van Eijk R."/>
            <person name="Schleper C."/>
            <person name="Guy L."/>
            <person name="Ettema T.J."/>
        </authorList>
    </citation>
    <scope>NUCLEOTIDE SEQUENCE</scope>
</reference>
<sequence>FAAEKPSENIQTILRTLKIQKTRATNAELKVKDGTYRRPYGEEVINDVEGKIQEVESRIKLLLQDSPEFKFDSDGVNFIESKIFEARERLFTAKINIISGETNDPSEIQVLIALQQSIQAEDFEI</sequence>
<accession>A0A0F9N9X5</accession>
<proteinExistence type="predicted"/>
<dbReference type="EMBL" id="LAZR01008526">
    <property type="protein sequence ID" value="KKM78212.1"/>
    <property type="molecule type" value="Genomic_DNA"/>
</dbReference>
<comment type="caution">
    <text evidence="1">The sequence shown here is derived from an EMBL/GenBank/DDBJ whole genome shotgun (WGS) entry which is preliminary data.</text>
</comment>
<feature type="non-terminal residue" evidence="1">
    <location>
        <position position="1"/>
    </location>
</feature>
<gene>
    <name evidence="1" type="ORF">LCGC14_1362310</name>
</gene>
<organism evidence="1">
    <name type="scientific">marine sediment metagenome</name>
    <dbReference type="NCBI Taxonomy" id="412755"/>
    <lineage>
        <taxon>unclassified sequences</taxon>
        <taxon>metagenomes</taxon>
        <taxon>ecological metagenomes</taxon>
    </lineage>
</organism>
<evidence type="ECO:0000313" key="1">
    <source>
        <dbReference type="EMBL" id="KKM78212.1"/>
    </source>
</evidence>
<name>A0A0F9N9X5_9ZZZZ</name>
<protein>
    <submittedName>
        <fullName evidence="1">Uncharacterized protein</fullName>
    </submittedName>
</protein>